<dbReference type="PANTHER" id="PTHR48081:SF8">
    <property type="entry name" value="ALPHA_BETA HYDROLASE FOLD-3 DOMAIN-CONTAINING PROTEIN-RELATED"/>
    <property type="match status" value="1"/>
</dbReference>
<dbReference type="Gene3D" id="3.40.50.1820">
    <property type="entry name" value="alpha/beta hydrolase"/>
    <property type="match status" value="1"/>
</dbReference>
<dbReference type="Proteomes" id="UP001180840">
    <property type="component" value="Unassembled WGS sequence"/>
</dbReference>
<keyword evidence="4" id="KW-1185">Reference proteome</keyword>
<proteinExistence type="predicted"/>
<evidence type="ECO:0000313" key="4">
    <source>
        <dbReference type="Proteomes" id="UP001180840"/>
    </source>
</evidence>
<dbReference type="Pfam" id="PF07859">
    <property type="entry name" value="Abhydrolase_3"/>
    <property type="match status" value="1"/>
</dbReference>
<comment type="caution">
    <text evidence="3">The sequence shown here is derived from an EMBL/GenBank/DDBJ whole genome shotgun (WGS) entry which is preliminary data.</text>
</comment>
<dbReference type="InterPro" id="IPR013094">
    <property type="entry name" value="AB_hydrolase_3"/>
</dbReference>
<dbReference type="InterPro" id="IPR029058">
    <property type="entry name" value="AB_hydrolase_fold"/>
</dbReference>
<dbReference type="InterPro" id="IPR050300">
    <property type="entry name" value="GDXG_lipolytic_enzyme"/>
</dbReference>
<evidence type="ECO:0000313" key="3">
    <source>
        <dbReference type="EMBL" id="MDR7329843.1"/>
    </source>
</evidence>
<sequence length="338" mass="36285">MRNPLHMLGNLAGAAVLTTGALQAWLATDAARERARHQKAVHPHLQTRLINYPVETSSPAVLRAVGRVTRLLPVPGKSREGVATTVERHAGLRMRVHRPVDGPRQSDTAALLWFHGGGHALGTPAQDDRLLTYIAAELGITVVAPRYSLAPFPAGLDDAWTALAWLRQQGHSRIAVGGASAGGGLAAGVTQRAIDENVRIDYQLLVYPKLDDRTAVRVTEPQGAVGRFVWTPALNRAAWELYLAEVGGPGAESLPDYAAPARRTDLAGSPPTFIGVGSLDLFFAEDRDYARALIDAGVHLDWFQPTGAYHGFDHVVGPQMNLFHRTIVEKLGAGLGIS</sequence>
<protein>
    <submittedName>
        <fullName evidence="3">Acetyl esterase/lipase</fullName>
    </submittedName>
</protein>
<gene>
    <name evidence="3" type="ORF">J2S39_001519</name>
</gene>
<feature type="domain" description="Alpha/beta hydrolase fold-3" evidence="2">
    <location>
        <begin position="111"/>
        <end position="312"/>
    </location>
</feature>
<accession>A0ABU1ZY35</accession>
<dbReference type="EMBL" id="JAVDXZ010000001">
    <property type="protein sequence ID" value="MDR7329843.1"/>
    <property type="molecule type" value="Genomic_DNA"/>
</dbReference>
<organism evidence="3 4">
    <name type="scientific">Corynebacterium guangdongense</name>
    <dbReference type="NCBI Taxonomy" id="1783348"/>
    <lineage>
        <taxon>Bacteria</taxon>
        <taxon>Bacillati</taxon>
        <taxon>Actinomycetota</taxon>
        <taxon>Actinomycetes</taxon>
        <taxon>Mycobacteriales</taxon>
        <taxon>Corynebacteriaceae</taxon>
        <taxon>Corynebacterium</taxon>
    </lineage>
</organism>
<name>A0ABU1ZY35_9CORY</name>
<evidence type="ECO:0000256" key="1">
    <source>
        <dbReference type="ARBA" id="ARBA00022801"/>
    </source>
</evidence>
<dbReference type="PANTHER" id="PTHR48081">
    <property type="entry name" value="AB HYDROLASE SUPERFAMILY PROTEIN C4A8.06C"/>
    <property type="match status" value="1"/>
</dbReference>
<dbReference type="SUPFAM" id="SSF53474">
    <property type="entry name" value="alpha/beta-Hydrolases"/>
    <property type="match status" value="1"/>
</dbReference>
<keyword evidence="1" id="KW-0378">Hydrolase</keyword>
<reference evidence="3" key="1">
    <citation type="submission" date="2023-07" db="EMBL/GenBank/DDBJ databases">
        <title>Sequencing the genomes of 1000 actinobacteria strains.</title>
        <authorList>
            <person name="Klenk H.-P."/>
        </authorList>
    </citation>
    <scope>NUCLEOTIDE SEQUENCE</scope>
    <source>
        <strain evidence="3">DSM 107476</strain>
    </source>
</reference>
<evidence type="ECO:0000259" key="2">
    <source>
        <dbReference type="Pfam" id="PF07859"/>
    </source>
</evidence>
<dbReference type="RefSeq" id="WP_290194986.1">
    <property type="nucleotide sequence ID" value="NZ_CP047654.1"/>
</dbReference>